<dbReference type="EMBL" id="QCZH01000016">
    <property type="protein sequence ID" value="PWA08112.1"/>
    <property type="molecule type" value="Genomic_DNA"/>
</dbReference>
<evidence type="ECO:0000259" key="6">
    <source>
        <dbReference type="Pfam" id="PF07980"/>
    </source>
</evidence>
<sequence>MRQKNYTPLKNKYLDMKNYKNNKLINIKNKAFIVASFFMAIAFLTSCNEDPLDKAPLDSYTDTTTWNDLKLAEAFANNLYNILPTTQHNWNTRTNRSWALSTSCDEAYNKFDDYNSSTINSGALTPDNAGDFDIWKPTYSIIQNCNIFLSKIDNVPGDAAWRNRLKGEVLFLRAYAYFKLTVDYGGVPIITVPFDLNSDFKVDRSTYDQSVDFITAELDKAADLLPLTTSSLGRITKGAALAIKSRALLYAASPQWNTTNAVTKWQKASEAAKAVIDLNIYELYDKNYPDLFTTNNSEIICSRLSSKDPQWSAFNGVEMFNSPSGFHGWASFAPSQGLIDAYGTADGKDITDPTSTYDPQKPYVNRDPRFYKNIVYDGRAYGKPEFCQDRYDVGSSNIAEFYEGGLDSPQGWDTWNNSETRYTFRKYCDTTYNFNNDTQTNKAWIISRLGEIYLNYAEAQFKLGNDGNAIQYLNKIRQRAGITVPLAGLSGTTLENKIRNERQVELCLEGHRYYDVRRWKIADVTENKPLMGVIITKNSNGTKTYNYTKVQNRIFKPQHYLLPIPMDEINRTNLLQNPGYN</sequence>
<gene>
    <name evidence="8" type="ORF">DB891_13025</name>
</gene>
<dbReference type="Gene3D" id="1.25.40.390">
    <property type="match status" value="1"/>
</dbReference>
<comment type="similarity">
    <text evidence="2">Belongs to the SusD family.</text>
</comment>
<dbReference type="InterPro" id="IPR012944">
    <property type="entry name" value="SusD_RagB_dom"/>
</dbReference>
<organism evidence="8 9">
    <name type="scientific">Flavobacterium laiguense</name>
    <dbReference type="NCBI Taxonomy" id="2169409"/>
    <lineage>
        <taxon>Bacteria</taxon>
        <taxon>Pseudomonadati</taxon>
        <taxon>Bacteroidota</taxon>
        <taxon>Flavobacteriia</taxon>
        <taxon>Flavobacteriales</taxon>
        <taxon>Flavobacteriaceae</taxon>
        <taxon>Flavobacterium</taxon>
    </lineage>
</organism>
<keyword evidence="3" id="KW-0732">Signal</keyword>
<feature type="domain" description="RagB/SusD" evidence="6">
    <location>
        <begin position="324"/>
        <end position="580"/>
    </location>
</feature>
<evidence type="ECO:0000256" key="1">
    <source>
        <dbReference type="ARBA" id="ARBA00004442"/>
    </source>
</evidence>
<dbReference type="Pfam" id="PF07980">
    <property type="entry name" value="SusD_RagB"/>
    <property type="match status" value="1"/>
</dbReference>
<accession>A0A2U1JSM3</accession>
<comment type="subcellular location">
    <subcellularLocation>
        <location evidence="1">Cell outer membrane</location>
    </subcellularLocation>
</comment>
<evidence type="ECO:0000259" key="7">
    <source>
        <dbReference type="Pfam" id="PF14322"/>
    </source>
</evidence>
<evidence type="ECO:0000256" key="4">
    <source>
        <dbReference type="ARBA" id="ARBA00023136"/>
    </source>
</evidence>
<feature type="domain" description="SusD-like N-terminal" evidence="7">
    <location>
        <begin position="77"/>
        <end position="248"/>
    </location>
</feature>
<dbReference type="Proteomes" id="UP000245618">
    <property type="component" value="Unassembled WGS sequence"/>
</dbReference>
<comment type="caution">
    <text evidence="8">The sequence shown here is derived from an EMBL/GenBank/DDBJ whole genome shotgun (WGS) entry which is preliminary data.</text>
</comment>
<dbReference type="InterPro" id="IPR011990">
    <property type="entry name" value="TPR-like_helical_dom_sf"/>
</dbReference>
<evidence type="ECO:0000256" key="2">
    <source>
        <dbReference type="ARBA" id="ARBA00006275"/>
    </source>
</evidence>
<protein>
    <submittedName>
        <fullName evidence="8">RagB/SusD family nutrient uptake outer membrane protein</fullName>
    </submittedName>
</protein>
<evidence type="ECO:0000313" key="8">
    <source>
        <dbReference type="EMBL" id="PWA08112.1"/>
    </source>
</evidence>
<keyword evidence="5" id="KW-0998">Cell outer membrane</keyword>
<dbReference type="CDD" id="cd08977">
    <property type="entry name" value="SusD"/>
    <property type="match status" value="1"/>
</dbReference>
<reference evidence="8 9" key="1">
    <citation type="submission" date="2018-04" db="EMBL/GenBank/DDBJ databases">
        <title>Flavobacterium sp. nov., isolated from glacier ice.</title>
        <authorList>
            <person name="Liu Q."/>
            <person name="Xin Y.-H."/>
        </authorList>
    </citation>
    <scope>NUCLEOTIDE SEQUENCE [LARGE SCALE GENOMIC DNA]</scope>
    <source>
        <strain evidence="8 9">LB2P30</strain>
    </source>
</reference>
<dbReference type="AlphaFoldDB" id="A0A2U1JSM3"/>
<evidence type="ECO:0000256" key="3">
    <source>
        <dbReference type="ARBA" id="ARBA00022729"/>
    </source>
</evidence>
<name>A0A2U1JSM3_9FLAO</name>
<evidence type="ECO:0000256" key="5">
    <source>
        <dbReference type="ARBA" id="ARBA00023237"/>
    </source>
</evidence>
<dbReference type="SUPFAM" id="SSF48452">
    <property type="entry name" value="TPR-like"/>
    <property type="match status" value="1"/>
</dbReference>
<dbReference type="GO" id="GO:0009279">
    <property type="term" value="C:cell outer membrane"/>
    <property type="evidence" value="ECO:0007669"/>
    <property type="project" value="UniProtKB-SubCell"/>
</dbReference>
<dbReference type="Pfam" id="PF14322">
    <property type="entry name" value="SusD-like_3"/>
    <property type="match status" value="1"/>
</dbReference>
<keyword evidence="4" id="KW-0472">Membrane</keyword>
<dbReference type="OrthoDB" id="5694214at2"/>
<proteinExistence type="inferred from homology"/>
<evidence type="ECO:0000313" key="9">
    <source>
        <dbReference type="Proteomes" id="UP000245618"/>
    </source>
</evidence>
<dbReference type="InterPro" id="IPR033985">
    <property type="entry name" value="SusD-like_N"/>
</dbReference>
<keyword evidence="9" id="KW-1185">Reference proteome</keyword>